<comment type="caution">
    <text evidence="1">The sequence shown here is derived from an EMBL/GenBank/DDBJ whole genome shotgun (WGS) entry which is preliminary data.</text>
</comment>
<protein>
    <submittedName>
        <fullName evidence="1">Uncharacterized protein</fullName>
    </submittedName>
</protein>
<evidence type="ECO:0000313" key="2">
    <source>
        <dbReference type="Proteomes" id="UP000316905"/>
    </source>
</evidence>
<gene>
    <name evidence="1" type="ORF">IQ22_04762</name>
</gene>
<reference evidence="1 2" key="1">
    <citation type="journal article" date="2015" name="Stand. Genomic Sci.">
        <title>Genomic Encyclopedia of Bacterial and Archaeal Type Strains, Phase III: the genomes of soil and plant-associated and newly described type strains.</title>
        <authorList>
            <person name="Whitman W.B."/>
            <person name="Woyke T."/>
            <person name="Klenk H.P."/>
            <person name="Zhou Y."/>
            <person name="Lilburn T.G."/>
            <person name="Beck B.J."/>
            <person name="De Vos P."/>
            <person name="Vandamme P."/>
            <person name="Eisen J.A."/>
            <person name="Garrity G."/>
            <person name="Hugenholtz P."/>
            <person name="Kyrpides N.C."/>
        </authorList>
    </citation>
    <scope>NUCLEOTIDE SEQUENCE [LARGE SCALE GENOMIC DNA]</scope>
    <source>
        <strain evidence="1 2">CGMCC 1.6858</strain>
    </source>
</reference>
<feature type="non-terminal residue" evidence="1">
    <location>
        <position position="45"/>
    </location>
</feature>
<name>A0A562PIR0_9PSED</name>
<keyword evidence="2" id="KW-1185">Reference proteome</keyword>
<dbReference type="AlphaFoldDB" id="A0A562PIR0"/>
<evidence type="ECO:0000313" key="1">
    <source>
        <dbReference type="EMBL" id="TWI43886.1"/>
    </source>
</evidence>
<dbReference type="Proteomes" id="UP000316905">
    <property type="component" value="Unassembled WGS sequence"/>
</dbReference>
<accession>A0A562PIR0</accession>
<dbReference type="EMBL" id="VLKY01000064">
    <property type="protein sequence ID" value="TWI43886.1"/>
    <property type="molecule type" value="Genomic_DNA"/>
</dbReference>
<proteinExistence type="predicted"/>
<organism evidence="1 2">
    <name type="scientific">Pseudomonas duriflava</name>
    <dbReference type="NCBI Taxonomy" id="459528"/>
    <lineage>
        <taxon>Bacteria</taxon>
        <taxon>Pseudomonadati</taxon>
        <taxon>Pseudomonadota</taxon>
        <taxon>Gammaproteobacteria</taxon>
        <taxon>Pseudomonadales</taxon>
        <taxon>Pseudomonadaceae</taxon>
        <taxon>Pseudomonas</taxon>
    </lineage>
</organism>
<sequence length="45" mass="5059">MSLFRQIEQAKRATIQAQGMVVICPLLPLADGSYRYFISLNSQVT</sequence>